<keyword evidence="2" id="KW-0732">Signal</keyword>
<keyword evidence="1" id="KW-0472">Membrane</keyword>
<dbReference type="RefSeq" id="WP_111318254.1">
    <property type="nucleotide sequence ID" value="NZ_QKZT01000006.1"/>
</dbReference>
<sequence length="157" mass="18143">MIFGLVLLFLNLLSPQFTEAGQAKLEKMVQDRDALTQQWKESESKKSGIFGNRTKKDMIETNEWLERIIAKDNLIMDELRMISDIETTTATQTGEDYKAIAFKQEKDVQALKRAVAERDKQLEEKLSERRTFEWISLILFLISLGLGIVVYKKVIKA</sequence>
<keyword evidence="4" id="KW-1185">Reference proteome</keyword>
<evidence type="ECO:0000256" key="1">
    <source>
        <dbReference type="SAM" id="Phobius"/>
    </source>
</evidence>
<dbReference type="AlphaFoldDB" id="A0A2W7QZD7"/>
<name>A0A2W7QZD7_9BACT</name>
<keyword evidence="1" id="KW-0812">Transmembrane</keyword>
<evidence type="ECO:0000256" key="2">
    <source>
        <dbReference type="SAM" id="SignalP"/>
    </source>
</evidence>
<dbReference type="OrthoDB" id="713774at2"/>
<evidence type="ECO:0008006" key="5">
    <source>
        <dbReference type="Google" id="ProtNLM"/>
    </source>
</evidence>
<feature type="signal peptide" evidence="2">
    <location>
        <begin position="1"/>
        <end position="20"/>
    </location>
</feature>
<organism evidence="3 4">
    <name type="scientific">Algoriphagus chordae</name>
    <dbReference type="NCBI Taxonomy" id="237019"/>
    <lineage>
        <taxon>Bacteria</taxon>
        <taxon>Pseudomonadati</taxon>
        <taxon>Bacteroidota</taxon>
        <taxon>Cytophagia</taxon>
        <taxon>Cytophagales</taxon>
        <taxon>Cyclobacteriaceae</taxon>
        <taxon>Algoriphagus</taxon>
    </lineage>
</organism>
<evidence type="ECO:0000313" key="4">
    <source>
        <dbReference type="Proteomes" id="UP000248882"/>
    </source>
</evidence>
<dbReference type="EMBL" id="QKZT01000006">
    <property type="protein sequence ID" value="PZX53281.1"/>
    <property type="molecule type" value="Genomic_DNA"/>
</dbReference>
<evidence type="ECO:0000313" key="3">
    <source>
        <dbReference type="EMBL" id="PZX53281.1"/>
    </source>
</evidence>
<comment type="caution">
    <text evidence="3">The sequence shown here is derived from an EMBL/GenBank/DDBJ whole genome shotgun (WGS) entry which is preliminary data.</text>
</comment>
<protein>
    <recommendedName>
        <fullName evidence="5">Clp protease ClpB</fullName>
    </recommendedName>
</protein>
<accession>A0A2W7QZD7</accession>
<gene>
    <name evidence="3" type="ORF">LV85_01699</name>
</gene>
<dbReference type="Proteomes" id="UP000248882">
    <property type="component" value="Unassembled WGS sequence"/>
</dbReference>
<proteinExistence type="predicted"/>
<reference evidence="3 4" key="1">
    <citation type="submission" date="2018-06" db="EMBL/GenBank/DDBJ databases">
        <title>Genomic Encyclopedia of Archaeal and Bacterial Type Strains, Phase II (KMG-II): from individual species to whole genera.</title>
        <authorList>
            <person name="Goeker M."/>
        </authorList>
    </citation>
    <scope>NUCLEOTIDE SEQUENCE [LARGE SCALE GENOMIC DNA]</scope>
    <source>
        <strain evidence="3 4">DSM 19830</strain>
    </source>
</reference>
<feature type="chain" id="PRO_5015845113" description="Clp protease ClpB" evidence="2">
    <location>
        <begin position="21"/>
        <end position="157"/>
    </location>
</feature>
<keyword evidence="1" id="KW-1133">Transmembrane helix</keyword>
<feature type="transmembrane region" description="Helical" evidence="1">
    <location>
        <begin position="134"/>
        <end position="151"/>
    </location>
</feature>